<dbReference type="Proteomes" id="UP000242561">
    <property type="component" value="Chromosome"/>
</dbReference>
<feature type="signal peptide" evidence="1">
    <location>
        <begin position="1"/>
        <end position="26"/>
    </location>
</feature>
<sequence length="346" mass="34578">MTSKLKFLTASALGGIAMLSSGSAFAAGTLQGVDINNTVSVSFSVGGVAQTAQTASDTFKVDRKVIFTVQEATPTGTTSVSPGATGQITTFLVSNTSNDTLDFNLAATQLAGGTAAHGGTDVFDVTGLQFFVDVNNNGTYEAGTDTATVIDNLAPDASRRVFILGNIPSTATNGQVAGVTLTATARNSDGSAITAATDATANTTAVETIFADTGRDGVEAAGDDYTVAGAVLSVSKLSRVVSDGVSASNPKAIPGAVIEYCIAVSNAAGAATATGVNITDNLSLIPNVTYDATFTPKMNGTAVTGSTCTPGADNGTYTGGTNTVSGTLNNIAAGQTRTFVFRVTIN</sequence>
<dbReference type="RefSeq" id="WP_072559224.1">
    <property type="nucleotide sequence ID" value="NZ_CP018154.1"/>
</dbReference>
<protein>
    <recommendedName>
        <fullName evidence="4">DUF11 domain-containing protein</fullName>
    </recommendedName>
</protein>
<evidence type="ECO:0000313" key="2">
    <source>
        <dbReference type="EMBL" id="APG62573.1"/>
    </source>
</evidence>
<keyword evidence="3" id="KW-1185">Reference proteome</keyword>
<dbReference type="InterPro" id="IPR047589">
    <property type="entry name" value="DUF11_rpt"/>
</dbReference>
<dbReference type="EMBL" id="CP018154">
    <property type="protein sequence ID" value="APG62573.1"/>
    <property type="molecule type" value="Genomic_DNA"/>
</dbReference>
<evidence type="ECO:0000313" key="3">
    <source>
        <dbReference type="Proteomes" id="UP000242561"/>
    </source>
</evidence>
<dbReference type="KEGG" id="sphl:LPB140_07000"/>
<evidence type="ECO:0008006" key="4">
    <source>
        <dbReference type="Google" id="ProtNLM"/>
    </source>
</evidence>
<name>A0A1L3JBY1_9SPHN</name>
<dbReference type="OrthoDB" id="5400913at2"/>
<accession>A0A1L3JBY1</accession>
<keyword evidence="1" id="KW-0732">Signal</keyword>
<reference evidence="2 3" key="1">
    <citation type="submission" date="2016-11" db="EMBL/GenBank/DDBJ databases">
        <title>Sphingorhabdus sp. LPB0140, isolated from marine environment.</title>
        <authorList>
            <person name="Kim E."/>
            <person name="Yi H."/>
        </authorList>
    </citation>
    <scope>NUCLEOTIDE SEQUENCE [LARGE SCALE GENOMIC DNA]</scope>
    <source>
        <strain evidence="2 3">LPB0140</strain>
    </source>
</reference>
<organism evidence="2 3">
    <name type="scientific">Sphingorhabdus lutea</name>
    <dbReference type="NCBI Taxonomy" id="1913578"/>
    <lineage>
        <taxon>Bacteria</taxon>
        <taxon>Pseudomonadati</taxon>
        <taxon>Pseudomonadota</taxon>
        <taxon>Alphaproteobacteria</taxon>
        <taxon>Sphingomonadales</taxon>
        <taxon>Sphingomonadaceae</taxon>
        <taxon>Sphingorhabdus</taxon>
    </lineage>
</organism>
<dbReference type="STRING" id="1913578.LPB140_07000"/>
<dbReference type="AlphaFoldDB" id="A0A1L3JBY1"/>
<evidence type="ECO:0000256" key="1">
    <source>
        <dbReference type="SAM" id="SignalP"/>
    </source>
</evidence>
<feature type="chain" id="PRO_5012566472" description="DUF11 domain-containing protein" evidence="1">
    <location>
        <begin position="27"/>
        <end position="346"/>
    </location>
</feature>
<dbReference type="NCBIfam" id="TIGR01451">
    <property type="entry name" value="B_ant_repeat"/>
    <property type="match status" value="1"/>
</dbReference>
<proteinExistence type="predicted"/>
<gene>
    <name evidence="2" type="ORF">LPB140_07000</name>
</gene>